<comment type="caution">
    <text evidence="1">The sequence shown here is derived from an EMBL/GenBank/DDBJ whole genome shotgun (WGS) entry which is preliminary data.</text>
</comment>
<sequence>MSLHLMFRITNCLQTILELEPQLERLELGKDLLKEFEQLKSFLSKVNHIDLHEDDVARIESATASFLDELRGPLTAIDRTGSQARFLQ</sequence>
<protein>
    <submittedName>
        <fullName evidence="1">Uncharacterized protein</fullName>
    </submittedName>
</protein>
<dbReference type="PATRIC" id="fig|1121439.3.peg.2830"/>
<reference evidence="1 2" key="1">
    <citation type="journal article" date="2013" name="Genome Announc.">
        <title>Draft genome sequences for three mercury-methylating, sulfate-reducing bacteria.</title>
        <authorList>
            <person name="Brown S.D."/>
            <person name="Hurt R.A.Jr."/>
            <person name="Gilmour C.C."/>
            <person name="Elias D.A."/>
        </authorList>
    </citation>
    <scope>NUCLEOTIDE SEQUENCE [LARGE SCALE GENOMIC DNA]</scope>
    <source>
        <strain evidence="1 2">DSM 16529</strain>
    </source>
</reference>
<proteinExistence type="predicted"/>
<dbReference type="AlphaFoldDB" id="S7T2A9"/>
<evidence type="ECO:0000313" key="2">
    <source>
        <dbReference type="Proteomes" id="UP000014975"/>
    </source>
</evidence>
<dbReference type="EMBL" id="ATHI01000031">
    <property type="protein sequence ID" value="EPR30721.1"/>
    <property type="molecule type" value="Genomic_DNA"/>
</dbReference>
<keyword evidence="2" id="KW-1185">Reference proteome</keyword>
<name>S7T2A9_9BACT</name>
<dbReference type="RefSeq" id="WP_020888139.1">
    <property type="nucleotide sequence ID" value="NZ_ATHI01000031.1"/>
</dbReference>
<gene>
    <name evidence="1" type="ORF">dsat_1443</name>
</gene>
<dbReference type="STRING" id="1121439.dsat_1443"/>
<dbReference type="Proteomes" id="UP000014975">
    <property type="component" value="Unassembled WGS sequence"/>
</dbReference>
<organism evidence="1 2">
    <name type="scientific">Alkalidesulfovibrio alkalitolerans DSM 16529</name>
    <dbReference type="NCBI Taxonomy" id="1121439"/>
    <lineage>
        <taxon>Bacteria</taxon>
        <taxon>Pseudomonadati</taxon>
        <taxon>Thermodesulfobacteriota</taxon>
        <taxon>Desulfovibrionia</taxon>
        <taxon>Desulfovibrionales</taxon>
        <taxon>Desulfovibrionaceae</taxon>
        <taxon>Alkalidesulfovibrio</taxon>
    </lineage>
</organism>
<accession>S7T2A9</accession>
<dbReference type="eggNOG" id="ENOG502ZCYY">
    <property type="taxonomic scope" value="Bacteria"/>
</dbReference>
<evidence type="ECO:0000313" key="1">
    <source>
        <dbReference type="EMBL" id="EPR30721.1"/>
    </source>
</evidence>